<dbReference type="GeneID" id="31020325"/>
<organism evidence="2 3">
    <name type="scientific">Diplodia corticola</name>
    <dbReference type="NCBI Taxonomy" id="236234"/>
    <lineage>
        <taxon>Eukaryota</taxon>
        <taxon>Fungi</taxon>
        <taxon>Dikarya</taxon>
        <taxon>Ascomycota</taxon>
        <taxon>Pezizomycotina</taxon>
        <taxon>Dothideomycetes</taxon>
        <taxon>Dothideomycetes incertae sedis</taxon>
        <taxon>Botryosphaeriales</taxon>
        <taxon>Botryosphaeriaceae</taxon>
        <taxon>Diplodia</taxon>
    </lineage>
</organism>
<evidence type="ECO:0000313" key="2">
    <source>
        <dbReference type="EMBL" id="OJD29008.1"/>
    </source>
</evidence>
<proteinExistence type="predicted"/>
<feature type="region of interest" description="Disordered" evidence="1">
    <location>
        <begin position="1"/>
        <end position="80"/>
    </location>
</feature>
<dbReference type="OrthoDB" id="3942688at2759"/>
<dbReference type="RefSeq" id="XP_020125268.1">
    <property type="nucleotide sequence ID" value="XM_020280061.1"/>
</dbReference>
<keyword evidence="3" id="KW-1185">Reference proteome</keyword>
<reference evidence="2 3" key="1">
    <citation type="submission" date="2016-10" db="EMBL/GenBank/DDBJ databases">
        <title>Proteomics and genomics reveal pathogen-plant mechanisms compatible with a hemibiotrophic lifestyle of Diplodia corticola.</title>
        <authorList>
            <person name="Fernandes I."/>
            <person name="De Jonge R."/>
            <person name="Van De Peer Y."/>
            <person name="Devreese B."/>
            <person name="Alves A."/>
            <person name="Esteves A.C."/>
        </authorList>
    </citation>
    <scope>NUCLEOTIDE SEQUENCE [LARGE SCALE GENOMIC DNA]</scope>
    <source>
        <strain evidence="2 3">CBS 112549</strain>
    </source>
</reference>
<accession>A0A1J9QKK0</accession>
<protein>
    <submittedName>
        <fullName evidence="2">Basic proline-rich protein</fullName>
    </submittedName>
</protein>
<dbReference type="EMBL" id="MNUE01000098">
    <property type="protein sequence ID" value="OJD29008.1"/>
    <property type="molecule type" value="Genomic_DNA"/>
</dbReference>
<evidence type="ECO:0000313" key="3">
    <source>
        <dbReference type="Proteomes" id="UP000183809"/>
    </source>
</evidence>
<name>A0A1J9QKK0_9PEZI</name>
<sequence length="164" mass="18080">MPLQTKRSPRASAPDTTGLRPRFPMPNSSTEDFDNPPRQPVPPKIAARINSSSGTTRARPLSTMPQLVHAHPGPLKRDDAPLRVRTKARLTRMAHKVKKLVLGRKRAGCPSAEEAQCACVLYAPDGWRWCAYDEHVAEALSGKGGRGYVDLTDLFWIGVLTVCR</sequence>
<dbReference type="Proteomes" id="UP000183809">
    <property type="component" value="Unassembled WGS sequence"/>
</dbReference>
<evidence type="ECO:0000256" key="1">
    <source>
        <dbReference type="SAM" id="MobiDB-lite"/>
    </source>
</evidence>
<gene>
    <name evidence="2" type="ORF">BKCO1_9800014</name>
</gene>
<dbReference type="AlphaFoldDB" id="A0A1J9QKK0"/>
<comment type="caution">
    <text evidence="2">The sequence shown here is derived from an EMBL/GenBank/DDBJ whole genome shotgun (WGS) entry which is preliminary data.</text>
</comment>